<evidence type="ECO:0000313" key="2">
    <source>
        <dbReference type="EMBL" id="UQF80005.1"/>
    </source>
</evidence>
<name>A0A9E7AGJ1_9ACTO</name>
<organism evidence="2 3">
    <name type="scientific">Actinomyces graevenitzii</name>
    <dbReference type="NCBI Taxonomy" id="55565"/>
    <lineage>
        <taxon>Bacteria</taxon>
        <taxon>Bacillati</taxon>
        <taxon>Actinomycetota</taxon>
        <taxon>Actinomycetes</taxon>
        <taxon>Actinomycetales</taxon>
        <taxon>Actinomycetaceae</taxon>
        <taxon>Actinomyces</taxon>
    </lineage>
</organism>
<accession>A0A9E7AGJ1</accession>
<feature type="transmembrane region" description="Helical" evidence="1">
    <location>
        <begin position="7"/>
        <end position="28"/>
    </location>
</feature>
<protein>
    <submittedName>
        <fullName evidence="2">Uncharacterized protein</fullName>
    </submittedName>
</protein>
<proteinExistence type="predicted"/>
<dbReference type="Proteomes" id="UP000830236">
    <property type="component" value="Chromosome"/>
</dbReference>
<keyword evidence="1" id="KW-0472">Membrane</keyword>
<dbReference type="AlphaFoldDB" id="A0A9E7AGJ1"/>
<keyword evidence="1" id="KW-0812">Transmembrane</keyword>
<feature type="transmembrane region" description="Helical" evidence="1">
    <location>
        <begin position="146"/>
        <end position="174"/>
    </location>
</feature>
<dbReference type="KEGG" id="agh:M3I41_01635"/>
<dbReference type="EMBL" id="CP097095">
    <property type="protein sequence ID" value="UQF80005.1"/>
    <property type="molecule type" value="Genomic_DNA"/>
</dbReference>
<gene>
    <name evidence="2" type="ORF">M3I41_01635</name>
</gene>
<reference evidence="2" key="1">
    <citation type="submission" date="2022-05" db="EMBL/GenBank/DDBJ databases">
        <title>Using nanopore sequencing to obtain complete genomes from saliva samples.</title>
        <authorList>
            <person name="Baker J.L."/>
        </authorList>
    </citation>
    <scope>NUCLEOTIDE SEQUENCE</scope>
    <source>
        <strain evidence="2">JCVI-JB-Ag32</strain>
    </source>
</reference>
<keyword evidence="1" id="KW-1133">Transmembrane helix</keyword>
<sequence>MNSVFKVLAIISFVIAALGLTAGIWSGYNLFTLSKEASQNRVITWHDNSGPFTETFTDSKNVLWARLADGVQADQVAKPVCSVTTADGAQLEVKLENSKYRLEEDDTVIVGHVFPSTTTNATVNCDTSAVAQVGISHVKDGSVATFFAIIFIPAGIALVVGLMAGVLFLIIGAITGKKAVRRY</sequence>
<evidence type="ECO:0000256" key="1">
    <source>
        <dbReference type="SAM" id="Phobius"/>
    </source>
</evidence>
<evidence type="ECO:0000313" key="3">
    <source>
        <dbReference type="Proteomes" id="UP000830236"/>
    </source>
</evidence>